<feature type="domain" description="F-box" evidence="2">
    <location>
        <begin position="32"/>
        <end position="67"/>
    </location>
</feature>
<dbReference type="InterPro" id="IPR001810">
    <property type="entry name" value="F-box_dom"/>
</dbReference>
<accession>A0A8I6Y682</accession>
<keyword evidence="4" id="KW-1185">Reference proteome</keyword>
<dbReference type="Proteomes" id="UP000011116">
    <property type="component" value="Chromosome 6H"/>
</dbReference>
<dbReference type="AlphaFoldDB" id="A0A8I6Y682"/>
<evidence type="ECO:0000313" key="4">
    <source>
        <dbReference type="Proteomes" id="UP000011116"/>
    </source>
</evidence>
<organism evidence="3 4">
    <name type="scientific">Hordeum vulgare subsp. vulgare</name>
    <name type="common">Domesticated barley</name>
    <dbReference type="NCBI Taxonomy" id="112509"/>
    <lineage>
        <taxon>Eukaryota</taxon>
        <taxon>Viridiplantae</taxon>
        <taxon>Streptophyta</taxon>
        <taxon>Embryophyta</taxon>
        <taxon>Tracheophyta</taxon>
        <taxon>Spermatophyta</taxon>
        <taxon>Magnoliopsida</taxon>
        <taxon>Liliopsida</taxon>
        <taxon>Poales</taxon>
        <taxon>Poaceae</taxon>
        <taxon>BOP clade</taxon>
        <taxon>Pooideae</taxon>
        <taxon>Triticodae</taxon>
        <taxon>Triticeae</taxon>
        <taxon>Hordeinae</taxon>
        <taxon>Hordeum</taxon>
    </lineage>
</organism>
<feature type="region of interest" description="Disordered" evidence="1">
    <location>
        <begin position="1"/>
        <end position="22"/>
    </location>
</feature>
<feature type="compositionally biased region" description="Polar residues" evidence="1">
    <location>
        <begin position="219"/>
        <end position="244"/>
    </location>
</feature>
<dbReference type="SUPFAM" id="SSF81383">
    <property type="entry name" value="F-box domain"/>
    <property type="match status" value="1"/>
</dbReference>
<sequence>MSAAGDLSHRREEGHASIRARALPSGPPAGRLIDDILVEIISRVPAKALYLCKCVSKYWLGLIHHPDHRKRLPQTLAGFFYGSSASTTGQRRLELPFRYTSLSGDRHHAPFGASFTFLPNHHLPVDLLDSCNGLLLCRCYHVSHGVGAFRYIVCNPATDKWAVLPNSSKDSNEPYACDPSSLPKYPPSKEYDAKLRDEEARRAAAAKGHESETGRRKQLATQNGTNESQQRQVTVNPKSSSNKFTPKEDVVTGFPMDPLVVDNGHARRVPLMNAGRSSSTLGRSSGTDPNAQRFYTSQIAAAEMSNPSTATGQRGNTREWHKEEPNLLLRTIDASRGKHGRDP</sequence>
<evidence type="ECO:0000259" key="2">
    <source>
        <dbReference type="Pfam" id="PF00646"/>
    </source>
</evidence>
<proteinExistence type="predicted"/>
<dbReference type="Pfam" id="PF00646">
    <property type="entry name" value="F-box"/>
    <property type="match status" value="1"/>
</dbReference>
<feature type="compositionally biased region" description="Basic and acidic residues" evidence="1">
    <location>
        <begin position="333"/>
        <end position="343"/>
    </location>
</feature>
<feature type="region of interest" description="Disordered" evidence="1">
    <location>
        <begin position="168"/>
        <end position="254"/>
    </location>
</feature>
<dbReference type="InterPro" id="IPR036047">
    <property type="entry name" value="F-box-like_dom_sf"/>
</dbReference>
<dbReference type="InterPro" id="IPR055290">
    <property type="entry name" value="At3g26010-like"/>
</dbReference>
<dbReference type="EnsemblPlants" id="HORVU.MOREX.r3.6HG0605260.1">
    <property type="protein sequence ID" value="HORVU.MOREX.r3.6HG0605260.1"/>
    <property type="gene ID" value="HORVU.MOREX.r3.6HG0605260"/>
</dbReference>
<dbReference type="Gramene" id="HORVU.MOREX.r2.6HG0501810.1">
    <property type="protein sequence ID" value="HORVU.MOREX.r2.6HG0501810.1"/>
    <property type="gene ID" value="HORVU.MOREX.r2.6HG0501810"/>
</dbReference>
<feature type="region of interest" description="Disordered" evidence="1">
    <location>
        <begin position="301"/>
        <end position="343"/>
    </location>
</feature>
<feature type="compositionally biased region" description="Basic and acidic residues" evidence="1">
    <location>
        <begin position="316"/>
        <end position="325"/>
    </location>
</feature>
<protein>
    <recommendedName>
        <fullName evidence="2">F-box domain-containing protein</fullName>
    </recommendedName>
</protein>
<reference evidence="3" key="3">
    <citation type="submission" date="2022-01" db="UniProtKB">
        <authorList>
            <consortium name="EnsemblPlants"/>
        </authorList>
    </citation>
    <scope>IDENTIFICATION</scope>
    <source>
        <strain evidence="3">subsp. vulgare</strain>
    </source>
</reference>
<evidence type="ECO:0000256" key="1">
    <source>
        <dbReference type="SAM" id="MobiDB-lite"/>
    </source>
</evidence>
<evidence type="ECO:0000313" key="3">
    <source>
        <dbReference type="EnsemblPlants" id="HORVU.MOREX.r3.6HG0605260.1"/>
    </source>
</evidence>
<dbReference type="PANTHER" id="PTHR35546">
    <property type="entry name" value="F-BOX PROTEIN INTERACTION DOMAIN PROTEIN-RELATED"/>
    <property type="match status" value="1"/>
</dbReference>
<name>A0A8I6Y682_HORVV</name>
<reference evidence="3" key="2">
    <citation type="submission" date="2020-10" db="EMBL/GenBank/DDBJ databases">
        <authorList>
            <person name="Scholz U."/>
            <person name="Mascher M."/>
            <person name="Fiebig A."/>
        </authorList>
    </citation>
    <scope>NUCLEOTIDE SEQUENCE [LARGE SCALE GENOMIC DNA]</scope>
    <source>
        <strain evidence="3">cv. Morex</strain>
    </source>
</reference>
<feature type="compositionally biased region" description="Basic and acidic residues" evidence="1">
    <location>
        <begin position="7"/>
        <end position="16"/>
    </location>
</feature>
<feature type="compositionally biased region" description="Polar residues" evidence="1">
    <location>
        <begin position="301"/>
        <end position="315"/>
    </location>
</feature>
<reference evidence="4" key="1">
    <citation type="journal article" date="2012" name="Nature">
        <title>A physical, genetic and functional sequence assembly of the barley genome.</title>
        <authorList>
            <consortium name="The International Barley Genome Sequencing Consortium"/>
            <person name="Mayer K.F."/>
            <person name="Waugh R."/>
            <person name="Brown J.W."/>
            <person name="Schulman A."/>
            <person name="Langridge P."/>
            <person name="Platzer M."/>
            <person name="Fincher G.B."/>
            <person name="Muehlbauer G.J."/>
            <person name="Sato K."/>
            <person name="Close T.J."/>
            <person name="Wise R.P."/>
            <person name="Stein N."/>
        </authorList>
    </citation>
    <scope>NUCLEOTIDE SEQUENCE [LARGE SCALE GENOMIC DNA]</scope>
    <source>
        <strain evidence="4">cv. Morex</strain>
    </source>
</reference>
<feature type="compositionally biased region" description="Basic and acidic residues" evidence="1">
    <location>
        <begin position="187"/>
        <end position="215"/>
    </location>
</feature>
<dbReference type="Gramene" id="HORVU.MOREX.r3.6HG0605260.1">
    <property type="protein sequence ID" value="HORVU.MOREX.r3.6HG0605260.1"/>
    <property type="gene ID" value="HORVU.MOREX.r3.6HG0605260"/>
</dbReference>
<dbReference type="PANTHER" id="PTHR35546:SF107">
    <property type="entry name" value="F-BOX DOMAIN-CONTAINING PROTEIN"/>
    <property type="match status" value="1"/>
</dbReference>